<feature type="transmembrane region" description="Helical" evidence="8">
    <location>
        <begin position="162"/>
        <end position="184"/>
    </location>
</feature>
<evidence type="ECO:0000256" key="5">
    <source>
        <dbReference type="ARBA" id="ARBA00022840"/>
    </source>
</evidence>
<dbReference type="Proteomes" id="UP001328733">
    <property type="component" value="Unassembled WGS sequence"/>
</dbReference>
<keyword evidence="12" id="KW-1185">Reference proteome</keyword>
<dbReference type="PROSITE" id="PS50929">
    <property type="entry name" value="ABC_TM1F"/>
    <property type="match status" value="1"/>
</dbReference>
<dbReference type="GO" id="GO:0005886">
    <property type="term" value="C:plasma membrane"/>
    <property type="evidence" value="ECO:0007669"/>
    <property type="project" value="UniProtKB-SubCell"/>
</dbReference>
<feature type="transmembrane region" description="Helical" evidence="8">
    <location>
        <begin position="20"/>
        <end position="45"/>
    </location>
</feature>
<dbReference type="GO" id="GO:0015421">
    <property type="term" value="F:ABC-type oligopeptide transporter activity"/>
    <property type="evidence" value="ECO:0007669"/>
    <property type="project" value="TreeGrafter"/>
</dbReference>
<dbReference type="RefSeq" id="WP_332863909.1">
    <property type="nucleotide sequence ID" value="NZ_JBAFSM010000006.1"/>
</dbReference>
<dbReference type="CDD" id="cd07346">
    <property type="entry name" value="ABC_6TM_exporters"/>
    <property type="match status" value="1"/>
</dbReference>
<evidence type="ECO:0000313" key="11">
    <source>
        <dbReference type="EMBL" id="MEG3436453.1"/>
    </source>
</evidence>
<keyword evidence="2" id="KW-0813">Transport</keyword>
<dbReference type="SMART" id="SM00382">
    <property type="entry name" value="AAA"/>
    <property type="match status" value="1"/>
</dbReference>
<dbReference type="Gene3D" id="3.40.50.300">
    <property type="entry name" value="P-loop containing nucleotide triphosphate hydrolases"/>
    <property type="match status" value="1"/>
</dbReference>
<evidence type="ECO:0000256" key="3">
    <source>
        <dbReference type="ARBA" id="ARBA00022692"/>
    </source>
</evidence>
<dbReference type="Gene3D" id="1.20.1560.10">
    <property type="entry name" value="ABC transporter type 1, transmembrane domain"/>
    <property type="match status" value="1"/>
</dbReference>
<evidence type="ECO:0000256" key="6">
    <source>
        <dbReference type="ARBA" id="ARBA00022989"/>
    </source>
</evidence>
<feature type="transmembrane region" description="Helical" evidence="8">
    <location>
        <begin position="243"/>
        <end position="268"/>
    </location>
</feature>
<evidence type="ECO:0000256" key="4">
    <source>
        <dbReference type="ARBA" id="ARBA00022741"/>
    </source>
</evidence>
<dbReference type="SUPFAM" id="SSF52540">
    <property type="entry name" value="P-loop containing nucleoside triphosphate hydrolases"/>
    <property type="match status" value="1"/>
</dbReference>
<dbReference type="GO" id="GO:0016887">
    <property type="term" value="F:ATP hydrolysis activity"/>
    <property type="evidence" value="ECO:0007669"/>
    <property type="project" value="InterPro"/>
</dbReference>
<dbReference type="PROSITE" id="PS00211">
    <property type="entry name" value="ABC_TRANSPORTER_1"/>
    <property type="match status" value="1"/>
</dbReference>
<comment type="subcellular location">
    <subcellularLocation>
        <location evidence="1">Cell membrane</location>
        <topology evidence="1">Multi-pass membrane protein</topology>
    </subcellularLocation>
</comment>
<keyword evidence="7 8" id="KW-0472">Membrane</keyword>
<evidence type="ECO:0000259" key="9">
    <source>
        <dbReference type="PROSITE" id="PS50893"/>
    </source>
</evidence>
<organism evidence="11 12">
    <name type="scientific">Pannus brasiliensis CCIBt3594</name>
    <dbReference type="NCBI Taxonomy" id="1427578"/>
    <lineage>
        <taxon>Bacteria</taxon>
        <taxon>Bacillati</taxon>
        <taxon>Cyanobacteriota</taxon>
        <taxon>Cyanophyceae</taxon>
        <taxon>Oscillatoriophycideae</taxon>
        <taxon>Chroococcales</taxon>
        <taxon>Microcystaceae</taxon>
        <taxon>Pannus</taxon>
    </lineage>
</organism>
<dbReference type="PANTHER" id="PTHR43394:SF1">
    <property type="entry name" value="ATP-BINDING CASSETTE SUB-FAMILY B MEMBER 10, MITOCHONDRIAL"/>
    <property type="match status" value="1"/>
</dbReference>
<dbReference type="AlphaFoldDB" id="A0AAW9QH99"/>
<name>A0AAW9QH99_9CHRO</name>
<dbReference type="InterPro" id="IPR011527">
    <property type="entry name" value="ABC1_TM_dom"/>
</dbReference>
<dbReference type="Pfam" id="PF00005">
    <property type="entry name" value="ABC_tran"/>
    <property type="match status" value="1"/>
</dbReference>
<reference evidence="11 12" key="1">
    <citation type="submission" date="2024-01" db="EMBL/GenBank/DDBJ databases">
        <title>Genomic insights into the taxonomy and metabolism of the cyanobacterium Pannus brasiliensis CCIBt3594.</title>
        <authorList>
            <person name="Machado M."/>
            <person name="Botero N.B."/>
            <person name="Andreote A.P.D."/>
            <person name="Feitosa A.M.T."/>
            <person name="Popin R."/>
            <person name="Sivonen K."/>
            <person name="Fiore M.F."/>
        </authorList>
    </citation>
    <scope>NUCLEOTIDE SEQUENCE [LARGE SCALE GENOMIC DNA]</scope>
    <source>
        <strain evidence="11 12">CCIBt3594</strain>
    </source>
</reference>
<feature type="domain" description="ABC transporter" evidence="9">
    <location>
        <begin position="337"/>
        <end position="571"/>
    </location>
</feature>
<dbReference type="PANTHER" id="PTHR43394">
    <property type="entry name" value="ATP-DEPENDENT PERMEASE MDL1, MITOCHONDRIAL"/>
    <property type="match status" value="1"/>
</dbReference>
<dbReference type="InterPro" id="IPR003439">
    <property type="entry name" value="ABC_transporter-like_ATP-bd"/>
</dbReference>
<keyword evidence="5 11" id="KW-0067">ATP-binding</keyword>
<protein>
    <submittedName>
        <fullName evidence="11">ABC transporter ATP-binding protein</fullName>
    </submittedName>
</protein>
<dbReference type="EMBL" id="JBAFSM010000006">
    <property type="protein sequence ID" value="MEG3436453.1"/>
    <property type="molecule type" value="Genomic_DNA"/>
</dbReference>
<feature type="transmembrane region" description="Helical" evidence="8">
    <location>
        <begin position="274"/>
        <end position="294"/>
    </location>
</feature>
<gene>
    <name evidence="11" type="ORF">V0288_04920</name>
</gene>
<dbReference type="GO" id="GO:0005524">
    <property type="term" value="F:ATP binding"/>
    <property type="evidence" value="ECO:0007669"/>
    <property type="project" value="UniProtKB-KW"/>
</dbReference>
<dbReference type="Pfam" id="PF00664">
    <property type="entry name" value="ABC_membrane"/>
    <property type="match status" value="1"/>
</dbReference>
<dbReference type="InterPro" id="IPR017871">
    <property type="entry name" value="ABC_transporter-like_CS"/>
</dbReference>
<dbReference type="SUPFAM" id="SSF90123">
    <property type="entry name" value="ABC transporter transmembrane region"/>
    <property type="match status" value="1"/>
</dbReference>
<dbReference type="InterPro" id="IPR036640">
    <property type="entry name" value="ABC1_TM_sf"/>
</dbReference>
<evidence type="ECO:0000313" key="12">
    <source>
        <dbReference type="Proteomes" id="UP001328733"/>
    </source>
</evidence>
<dbReference type="FunFam" id="3.40.50.300:FF:000287">
    <property type="entry name" value="Multidrug ABC transporter ATP-binding protein"/>
    <property type="match status" value="1"/>
</dbReference>
<evidence type="ECO:0000259" key="10">
    <source>
        <dbReference type="PROSITE" id="PS50929"/>
    </source>
</evidence>
<feature type="domain" description="ABC transmembrane type-1" evidence="10">
    <location>
        <begin position="24"/>
        <end position="303"/>
    </location>
</feature>
<evidence type="ECO:0000256" key="7">
    <source>
        <dbReference type="ARBA" id="ARBA00023136"/>
    </source>
</evidence>
<dbReference type="InterPro" id="IPR027417">
    <property type="entry name" value="P-loop_NTPase"/>
</dbReference>
<keyword evidence="3 8" id="KW-0812">Transmembrane</keyword>
<evidence type="ECO:0000256" key="8">
    <source>
        <dbReference type="SAM" id="Phobius"/>
    </source>
</evidence>
<dbReference type="InterPro" id="IPR003593">
    <property type="entry name" value="AAA+_ATPase"/>
</dbReference>
<comment type="caution">
    <text evidence="11">The sequence shown here is derived from an EMBL/GenBank/DDBJ whole genome shotgun (WGS) entry which is preliminary data.</text>
</comment>
<accession>A0AAW9QH99</accession>
<feature type="transmembrane region" description="Helical" evidence="8">
    <location>
        <begin position="57"/>
        <end position="74"/>
    </location>
</feature>
<dbReference type="PROSITE" id="PS50893">
    <property type="entry name" value="ABC_TRANSPORTER_2"/>
    <property type="match status" value="1"/>
</dbReference>
<keyword evidence="6 8" id="KW-1133">Transmembrane helix</keyword>
<evidence type="ECO:0000256" key="1">
    <source>
        <dbReference type="ARBA" id="ARBA00004651"/>
    </source>
</evidence>
<dbReference type="InterPro" id="IPR039421">
    <property type="entry name" value="Type_1_exporter"/>
</dbReference>
<proteinExistence type="predicted"/>
<keyword evidence="4" id="KW-0547">Nucleotide-binding</keyword>
<sequence>MKTRSSYWQLKPFIAPHLSLFIRGFVCILGYVLATLSLPVLAGLVAKYVGEGNVPQVAYWIGIATIAFLVRSVFQYLENVLMMDAALKMTLDLRRAVYAHLHRLGLDYFEGARTGDMTYRLTEEIDRIGEVVNKISQQFLSCVLQLIAIPIYMFWLNWQLTAASLVLAPLMAWLIGEFGQRLLVLSRKSQSQISNLSSLLTEVFSSMRVVQAFAAGPYEVTRFGQEAEQNRQYRYRAEKLKAIQYPVVGFLEAVSIMLLFLIGGWQIANNNLTPAALISYLAAVALLLHPIDLVTNHYNEFKQAEASVDRVFELLAARPTLLEKPGAIELPPVTGKVEYRDVYFAYQSDRPVLQDLSLIVSPGEVVALVGPSGAGKTTMMNLLLRFNDPSSGQVLIDGFDLRDVTLSSLRKQIGIVPQDTLLFSGTIAGNIAYGQTELDFEAIEKAARIANAHEFIAKFPQNYHAWVGERGANLSGGQRQRIAIARAILLDPRILILDEATSALDSESEALVQEALERAMQNRTVFIIAHRLSTVRRADRILFLSGGQVVESGTHEELLALDGRYASFYRQQFKS</sequence>
<evidence type="ECO:0000256" key="2">
    <source>
        <dbReference type="ARBA" id="ARBA00022448"/>
    </source>
</evidence>